<dbReference type="SUPFAM" id="SSF53474">
    <property type="entry name" value="alpha/beta-Hydrolases"/>
    <property type="match status" value="1"/>
</dbReference>
<evidence type="ECO:0000256" key="6">
    <source>
        <dbReference type="RuleBase" id="RU361235"/>
    </source>
</evidence>
<accession>A0A9N9SA31</accession>
<dbReference type="Gene3D" id="3.40.50.1820">
    <property type="entry name" value="alpha/beta hydrolase"/>
    <property type="match status" value="1"/>
</dbReference>
<evidence type="ECO:0000313" key="9">
    <source>
        <dbReference type="Proteomes" id="UP001153737"/>
    </source>
</evidence>
<proteinExistence type="inferred from homology"/>
<dbReference type="InterPro" id="IPR002018">
    <property type="entry name" value="CarbesteraseB"/>
</dbReference>
<evidence type="ECO:0000259" key="7">
    <source>
        <dbReference type="Pfam" id="PF00135"/>
    </source>
</evidence>
<sequence length="526" mass="59492">MEFPIVIIKSGKLRGCKKTNLDGTEFYSFLGIPYAKPPIGKLRFKAPQPVEPWTGVKDATKDGNSCYQWNLNNIEGSEDCLNLNVFTKQVTQEETASNPVMVWIHGGGFTSGSNSSETFGPEFLLTKDVVLVVINYRLGFLGFLCLQDTSLEVPGNAGLKDQVSALKWVQDNIRHFGGDPDNVTIFGSSAGGISVHYHLLSAASRGLFHKAIMQSGTALNPWGIRERHGLRFGKFIDPGVGDERDALIVLQGLSSGELFEKQEKYIQKTNADIGPIIEKPNEAAFITELPRTLIKSGKYNKVPIMLGYCSNEGLLFEIKSRSEGKSYTDEKLDLNDFIPPDLNFKQNDSRIQIIRKKLSNFYFEGKHAKNKYMLYSDYYLNIGIFSTAKSHVKTSQHPVYLYRMSFDGGLNYLKKLHNIDNFPGYACHSDDVGYLFNMKGIPNMYMGEDEKKTVRRFVQLWTNFAKYGNPTSSENSLKIDWKPIDGQTINYLDIGREIRTSVNPEADRLDLWREIYCMNEFTCDYL</sequence>
<gene>
    <name evidence="8" type="ORF">PHAECO_LOCUS2683</name>
</gene>
<organism evidence="8 9">
    <name type="scientific">Phaedon cochleariae</name>
    <name type="common">Mustard beetle</name>
    <dbReference type="NCBI Taxonomy" id="80249"/>
    <lineage>
        <taxon>Eukaryota</taxon>
        <taxon>Metazoa</taxon>
        <taxon>Ecdysozoa</taxon>
        <taxon>Arthropoda</taxon>
        <taxon>Hexapoda</taxon>
        <taxon>Insecta</taxon>
        <taxon>Pterygota</taxon>
        <taxon>Neoptera</taxon>
        <taxon>Endopterygota</taxon>
        <taxon>Coleoptera</taxon>
        <taxon>Polyphaga</taxon>
        <taxon>Cucujiformia</taxon>
        <taxon>Chrysomeloidea</taxon>
        <taxon>Chrysomelidae</taxon>
        <taxon>Chrysomelinae</taxon>
        <taxon>Chrysomelini</taxon>
        <taxon>Phaedon</taxon>
    </lineage>
</organism>
<protein>
    <recommendedName>
        <fullName evidence="6">Carboxylic ester hydrolase</fullName>
        <ecNumber evidence="6">3.1.1.-</ecNumber>
    </recommendedName>
</protein>
<keyword evidence="3 6" id="KW-0378">Hydrolase</keyword>
<evidence type="ECO:0000256" key="3">
    <source>
        <dbReference type="ARBA" id="ARBA00022801"/>
    </source>
</evidence>
<dbReference type="EC" id="3.1.1.-" evidence="6"/>
<keyword evidence="2" id="KW-0719">Serine esterase</keyword>
<dbReference type="GO" id="GO:0052689">
    <property type="term" value="F:carboxylic ester hydrolase activity"/>
    <property type="evidence" value="ECO:0007669"/>
    <property type="project" value="UniProtKB-KW"/>
</dbReference>
<dbReference type="InterPro" id="IPR029058">
    <property type="entry name" value="AB_hydrolase_fold"/>
</dbReference>
<dbReference type="AlphaFoldDB" id="A0A9N9SA31"/>
<keyword evidence="4" id="KW-1015">Disulfide bond</keyword>
<dbReference type="EMBL" id="OU896717">
    <property type="protein sequence ID" value="CAG9814753.1"/>
    <property type="molecule type" value="Genomic_DNA"/>
</dbReference>
<dbReference type="Pfam" id="PF00135">
    <property type="entry name" value="COesterase"/>
    <property type="match status" value="1"/>
</dbReference>
<evidence type="ECO:0000256" key="2">
    <source>
        <dbReference type="ARBA" id="ARBA00022487"/>
    </source>
</evidence>
<evidence type="ECO:0000256" key="1">
    <source>
        <dbReference type="ARBA" id="ARBA00005964"/>
    </source>
</evidence>
<name>A0A9N9SA31_PHACE</name>
<comment type="similarity">
    <text evidence="1 6">Belongs to the type-B carboxylesterase/lipase family.</text>
</comment>
<keyword evidence="9" id="KW-1185">Reference proteome</keyword>
<feature type="domain" description="Carboxylesterase type B" evidence="7">
    <location>
        <begin position="4"/>
        <end position="512"/>
    </location>
</feature>
<evidence type="ECO:0000256" key="4">
    <source>
        <dbReference type="ARBA" id="ARBA00023157"/>
    </source>
</evidence>
<evidence type="ECO:0000256" key="5">
    <source>
        <dbReference type="ARBA" id="ARBA00023180"/>
    </source>
</evidence>
<reference evidence="8" key="1">
    <citation type="submission" date="2022-01" db="EMBL/GenBank/DDBJ databases">
        <authorList>
            <person name="King R."/>
        </authorList>
    </citation>
    <scope>NUCLEOTIDE SEQUENCE</scope>
</reference>
<reference evidence="8" key="2">
    <citation type="submission" date="2022-10" db="EMBL/GenBank/DDBJ databases">
        <authorList>
            <consortium name="ENA_rothamsted_submissions"/>
            <consortium name="culmorum"/>
            <person name="King R."/>
        </authorList>
    </citation>
    <scope>NUCLEOTIDE SEQUENCE</scope>
</reference>
<evidence type="ECO:0000313" key="8">
    <source>
        <dbReference type="EMBL" id="CAG9814753.1"/>
    </source>
</evidence>
<dbReference type="OrthoDB" id="19653at2759"/>
<keyword evidence="5" id="KW-0325">Glycoprotein</keyword>
<dbReference type="InterPro" id="IPR019826">
    <property type="entry name" value="Carboxylesterase_B_AS"/>
</dbReference>
<dbReference type="Proteomes" id="UP001153737">
    <property type="component" value="Chromosome 11"/>
</dbReference>
<dbReference type="PANTHER" id="PTHR43142:SF1">
    <property type="entry name" value="CARBOXYLIC ESTER HYDROLASE"/>
    <property type="match status" value="1"/>
</dbReference>
<dbReference type="PROSITE" id="PS00122">
    <property type="entry name" value="CARBOXYLESTERASE_B_1"/>
    <property type="match status" value="1"/>
</dbReference>
<dbReference type="PANTHER" id="PTHR43142">
    <property type="entry name" value="CARBOXYLIC ESTER HYDROLASE"/>
    <property type="match status" value="1"/>
</dbReference>